<protein>
    <recommendedName>
        <fullName evidence="4">tRNA pseudouridine synthase</fullName>
        <ecNumber evidence="4">5.4.99.12</ecNumber>
    </recommendedName>
</protein>
<dbReference type="Proteomes" id="UP000075714">
    <property type="component" value="Unassembled WGS sequence"/>
</dbReference>
<sequence>MRRAAAYFVGEHDFRNFCKPDVAAVRSFRRRIVSFTIDPVPTSSGEGGEHQVFALTVRGSAFLWHQVRCMAAVLLLVGRRCEAPELVARLLDVEATPRKPQYSMAPEEPLLLYACGYEGLSFRRTPAAVEGVLGDVGGLLHRHLIGAALTAACHSRLAADERCGDADAGPSAGAGGGDAAPSGRAAGRGSGGTSYIPLLKRATEPSIEERMARRGLPWPPAPQGGGDGGGAAAGGPGDDDDAMAE</sequence>
<dbReference type="AlphaFoldDB" id="A0A150GCS4"/>
<dbReference type="GO" id="GO:0005737">
    <property type="term" value="C:cytoplasm"/>
    <property type="evidence" value="ECO:0007669"/>
    <property type="project" value="TreeGrafter"/>
</dbReference>
<feature type="domain" description="Pseudouridine synthase I TruA alpha/beta" evidence="6">
    <location>
        <begin position="4"/>
        <end position="118"/>
    </location>
</feature>
<reference evidence="8" key="1">
    <citation type="journal article" date="2016" name="Nat. Commun.">
        <title>The Gonium pectorale genome demonstrates co-option of cell cycle regulation during the evolution of multicellularity.</title>
        <authorList>
            <person name="Hanschen E.R."/>
            <person name="Marriage T.N."/>
            <person name="Ferris P.J."/>
            <person name="Hamaji T."/>
            <person name="Toyoda A."/>
            <person name="Fujiyama A."/>
            <person name="Neme R."/>
            <person name="Noguchi H."/>
            <person name="Minakuchi Y."/>
            <person name="Suzuki M."/>
            <person name="Kawai-Toyooka H."/>
            <person name="Smith D.R."/>
            <person name="Sparks H."/>
            <person name="Anderson J."/>
            <person name="Bakaric R."/>
            <person name="Luria V."/>
            <person name="Karger A."/>
            <person name="Kirschner M.W."/>
            <person name="Durand P.M."/>
            <person name="Michod R.E."/>
            <person name="Nozaki H."/>
            <person name="Olson B.J."/>
        </authorList>
    </citation>
    <scope>NUCLEOTIDE SEQUENCE [LARGE SCALE GENOMIC DNA]</scope>
    <source>
        <strain evidence="8">NIES-2863</strain>
    </source>
</reference>
<evidence type="ECO:0000256" key="2">
    <source>
        <dbReference type="ARBA" id="ARBA00022694"/>
    </source>
</evidence>
<dbReference type="Pfam" id="PF01416">
    <property type="entry name" value="PseudoU_synth_1"/>
    <property type="match status" value="1"/>
</dbReference>
<dbReference type="GO" id="GO:0031119">
    <property type="term" value="P:tRNA pseudouridine synthesis"/>
    <property type="evidence" value="ECO:0007669"/>
    <property type="project" value="TreeGrafter"/>
</dbReference>
<dbReference type="InterPro" id="IPR020103">
    <property type="entry name" value="PsdUridine_synth_cat_dom_sf"/>
</dbReference>
<evidence type="ECO:0000256" key="5">
    <source>
        <dbReference type="SAM" id="MobiDB-lite"/>
    </source>
</evidence>
<dbReference type="InterPro" id="IPR020095">
    <property type="entry name" value="PsdUridine_synth_TruA_C"/>
</dbReference>
<comment type="similarity">
    <text evidence="1 4">Belongs to the tRNA pseudouridine synthase TruA family.</text>
</comment>
<evidence type="ECO:0000256" key="1">
    <source>
        <dbReference type="ARBA" id="ARBA00009375"/>
    </source>
</evidence>
<organism evidence="7 8">
    <name type="scientific">Gonium pectorale</name>
    <name type="common">Green alga</name>
    <dbReference type="NCBI Taxonomy" id="33097"/>
    <lineage>
        <taxon>Eukaryota</taxon>
        <taxon>Viridiplantae</taxon>
        <taxon>Chlorophyta</taxon>
        <taxon>core chlorophytes</taxon>
        <taxon>Chlorophyceae</taxon>
        <taxon>CS clade</taxon>
        <taxon>Chlamydomonadales</taxon>
        <taxon>Volvocaceae</taxon>
        <taxon>Gonium</taxon>
    </lineage>
</organism>
<dbReference type="STRING" id="33097.A0A150GCS4"/>
<dbReference type="GO" id="GO:0005634">
    <property type="term" value="C:nucleus"/>
    <property type="evidence" value="ECO:0007669"/>
    <property type="project" value="TreeGrafter"/>
</dbReference>
<dbReference type="Gene3D" id="3.30.70.660">
    <property type="entry name" value="Pseudouridine synthase I, catalytic domain, C-terminal subdomain"/>
    <property type="match status" value="1"/>
</dbReference>
<evidence type="ECO:0000313" key="7">
    <source>
        <dbReference type="EMBL" id="KXZ47646.1"/>
    </source>
</evidence>
<name>A0A150GCS4_GONPE</name>
<keyword evidence="8" id="KW-1185">Reference proteome</keyword>
<dbReference type="InterPro" id="IPR020097">
    <property type="entry name" value="PsdUridine_synth_TruA_a/b_dom"/>
</dbReference>
<evidence type="ECO:0000313" key="8">
    <source>
        <dbReference type="Proteomes" id="UP000075714"/>
    </source>
</evidence>
<dbReference type="InterPro" id="IPR001406">
    <property type="entry name" value="PsdUridine_synth_TruA"/>
</dbReference>
<evidence type="ECO:0000259" key="6">
    <source>
        <dbReference type="Pfam" id="PF01416"/>
    </source>
</evidence>
<dbReference type="GO" id="GO:0160147">
    <property type="term" value="F:tRNA pseudouridine(38-40) synthase activity"/>
    <property type="evidence" value="ECO:0007669"/>
    <property type="project" value="UniProtKB-EC"/>
</dbReference>
<dbReference type="PANTHER" id="PTHR11142:SF5">
    <property type="entry name" value="TRNA PSEUDOURIDINE(38_39) SYNTHASE"/>
    <property type="match status" value="1"/>
</dbReference>
<feature type="region of interest" description="Disordered" evidence="5">
    <location>
        <begin position="164"/>
        <end position="245"/>
    </location>
</feature>
<accession>A0A150GCS4</accession>
<dbReference type="GO" id="GO:1990481">
    <property type="term" value="P:mRNA pseudouridine synthesis"/>
    <property type="evidence" value="ECO:0007669"/>
    <property type="project" value="TreeGrafter"/>
</dbReference>
<dbReference type="GO" id="GO:0003723">
    <property type="term" value="F:RNA binding"/>
    <property type="evidence" value="ECO:0007669"/>
    <property type="project" value="InterPro"/>
</dbReference>
<feature type="compositionally biased region" description="Gly residues" evidence="5">
    <location>
        <begin position="223"/>
        <end position="236"/>
    </location>
</feature>
<comment type="caution">
    <text evidence="7">The sequence shown here is derived from an EMBL/GenBank/DDBJ whole genome shotgun (WGS) entry which is preliminary data.</text>
</comment>
<dbReference type="EC" id="5.4.99.12" evidence="4"/>
<gene>
    <name evidence="7" type="ORF">GPECTOR_34g805</name>
</gene>
<dbReference type="PANTHER" id="PTHR11142">
    <property type="entry name" value="PSEUDOURIDYLATE SYNTHASE"/>
    <property type="match status" value="1"/>
</dbReference>
<dbReference type="SUPFAM" id="SSF55120">
    <property type="entry name" value="Pseudouridine synthase"/>
    <property type="match status" value="1"/>
</dbReference>
<keyword evidence="3 4" id="KW-0413">Isomerase</keyword>
<evidence type="ECO:0000256" key="3">
    <source>
        <dbReference type="ARBA" id="ARBA00023235"/>
    </source>
</evidence>
<comment type="catalytic activity">
    <reaction evidence="4">
        <text>uridine(38/39/40) in tRNA = pseudouridine(38/39/40) in tRNA</text>
        <dbReference type="Rhea" id="RHEA:22376"/>
        <dbReference type="Rhea" id="RHEA-COMP:10085"/>
        <dbReference type="Rhea" id="RHEA-COMP:10087"/>
        <dbReference type="ChEBI" id="CHEBI:65314"/>
        <dbReference type="ChEBI" id="CHEBI:65315"/>
        <dbReference type="EC" id="5.4.99.12"/>
    </reaction>
</comment>
<dbReference type="OrthoDB" id="25767at2759"/>
<feature type="compositionally biased region" description="Basic and acidic residues" evidence="5">
    <location>
        <begin position="201"/>
        <end position="212"/>
    </location>
</feature>
<proteinExistence type="inferred from homology"/>
<evidence type="ECO:0000256" key="4">
    <source>
        <dbReference type="RuleBase" id="RU003792"/>
    </source>
</evidence>
<keyword evidence="2 4" id="KW-0819">tRNA processing</keyword>
<dbReference type="EMBL" id="LSYV01000035">
    <property type="protein sequence ID" value="KXZ47646.1"/>
    <property type="molecule type" value="Genomic_DNA"/>
</dbReference>